<organism evidence="2 3">
    <name type="scientific">Paramicrobacterium chengjingii</name>
    <dbReference type="NCBI Taxonomy" id="2769067"/>
    <lineage>
        <taxon>Bacteria</taxon>
        <taxon>Bacillati</taxon>
        <taxon>Actinomycetota</taxon>
        <taxon>Actinomycetes</taxon>
        <taxon>Micrococcales</taxon>
        <taxon>Microbacteriaceae</taxon>
        <taxon>Paramicrobacterium</taxon>
    </lineage>
</organism>
<reference evidence="2 3" key="1">
    <citation type="submission" date="2020-12" db="EMBL/GenBank/DDBJ databases">
        <title>Microbacterium sp. HY060.</title>
        <authorList>
            <person name="Zhou J."/>
        </authorList>
    </citation>
    <scope>NUCLEOTIDE SEQUENCE [LARGE SCALE GENOMIC DNA]</scope>
    <source>
        <strain evidence="2 3">HY60</strain>
    </source>
</reference>
<feature type="domain" description="SIP-like Rossmann fold" evidence="1">
    <location>
        <begin position="24"/>
        <end position="145"/>
    </location>
</feature>
<evidence type="ECO:0000259" key="1">
    <source>
        <dbReference type="Pfam" id="PF04954"/>
    </source>
</evidence>
<sequence>MNETRTRSVGAHARRDARGLGHIYLLMADESTLPELDAAIQTLPYCARGRIFIEVDGAADVAVIEAPTRMTVTWLTRRTRSGAPGSGTACATGEAMSRAVNAWSDEMLYASTDTPHIWLGGHYRGVSAVHEHLVSDLDVAPERIVTPAPYRLNT</sequence>
<dbReference type="Gene3D" id="3.40.50.80">
    <property type="entry name" value="Nucleotide-binding domain of ferredoxin-NADP reductase (FNR) module"/>
    <property type="match status" value="1"/>
</dbReference>
<dbReference type="InterPro" id="IPR039374">
    <property type="entry name" value="SIP_fam"/>
</dbReference>
<dbReference type="InterPro" id="IPR039261">
    <property type="entry name" value="FNR_nucleotide-bd"/>
</dbReference>
<evidence type="ECO:0000313" key="2">
    <source>
        <dbReference type="EMBL" id="QPZ40296.1"/>
    </source>
</evidence>
<dbReference type="PANTHER" id="PTHR30157:SF0">
    <property type="entry name" value="NADPH-DEPENDENT FERRIC-CHELATE REDUCTASE"/>
    <property type="match status" value="1"/>
</dbReference>
<dbReference type="EMBL" id="CP061169">
    <property type="protein sequence ID" value="QPZ40296.1"/>
    <property type="molecule type" value="Genomic_DNA"/>
</dbReference>
<gene>
    <name evidence="2" type="ORF">HCR76_10415</name>
</gene>
<name>A0ABX6YNB5_9MICO</name>
<proteinExistence type="predicted"/>
<accession>A0ABX6YNB5</accession>
<dbReference type="PANTHER" id="PTHR30157">
    <property type="entry name" value="FERRIC REDUCTASE, NADPH-DEPENDENT"/>
    <property type="match status" value="1"/>
</dbReference>
<dbReference type="InterPro" id="IPR007037">
    <property type="entry name" value="SIP_rossman_dom"/>
</dbReference>
<evidence type="ECO:0000313" key="3">
    <source>
        <dbReference type="Proteomes" id="UP000662814"/>
    </source>
</evidence>
<dbReference type="Pfam" id="PF04954">
    <property type="entry name" value="SIP"/>
    <property type="match status" value="1"/>
</dbReference>
<dbReference type="Proteomes" id="UP000662814">
    <property type="component" value="Chromosome"/>
</dbReference>
<protein>
    <submittedName>
        <fullName evidence="2">SIP domain-containing protein</fullName>
    </submittedName>
</protein>
<keyword evidence="3" id="KW-1185">Reference proteome</keyword>